<dbReference type="GO" id="GO:0043531">
    <property type="term" value="F:ADP binding"/>
    <property type="evidence" value="ECO:0007669"/>
    <property type="project" value="InterPro"/>
</dbReference>
<evidence type="ECO:0000313" key="4">
    <source>
        <dbReference type="EMBL" id="ABV30899.1"/>
    </source>
</evidence>
<organism evidence="4">
    <name type="scientific">Platanus acerifolia</name>
    <name type="common">London plane tree</name>
    <dbReference type="NCBI Taxonomy" id="140101"/>
    <lineage>
        <taxon>Eukaryota</taxon>
        <taxon>Viridiplantae</taxon>
        <taxon>Streptophyta</taxon>
        <taxon>Embryophyta</taxon>
        <taxon>Tracheophyta</taxon>
        <taxon>Spermatophyta</taxon>
        <taxon>Magnoliopsida</taxon>
        <taxon>Proteales</taxon>
        <taxon>Platanaceae</taxon>
        <taxon>Platanus</taxon>
    </lineage>
</organism>
<feature type="domain" description="NB-ARC" evidence="2">
    <location>
        <begin position="27"/>
        <end position="140"/>
    </location>
</feature>
<evidence type="ECO:0000256" key="1">
    <source>
        <dbReference type="ARBA" id="ARBA00022614"/>
    </source>
</evidence>
<dbReference type="InterPro" id="IPR042197">
    <property type="entry name" value="Apaf_helical"/>
</dbReference>
<dbReference type="InterPro" id="IPR036390">
    <property type="entry name" value="WH_DNA-bd_sf"/>
</dbReference>
<dbReference type="PANTHER" id="PTHR11017">
    <property type="entry name" value="LEUCINE-RICH REPEAT-CONTAINING PROTEIN"/>
    <property type="match status" value="1"/>
</dbReference>
<dbReference type="Gene3D" id="1.10.8.430">
    <property type="entry name" value="Helical domain of apoptotic protease-activating factors"/>
    <property type="match status" value="1"/>
</dbReference>
<feature type="non-terminal residue" evidence="4">
    <location>
        <position position="1"/>
    </location>
</feature>
<reference evidence="4" key="1">
    <citation type="submission" date="2007-06" db="EMBL/GenBank/DDBJ databases">
        <authorList>
            <person name="Pilotti M."/>
            <person name="Brunetti A."/>
            <person name="Lumia V."/>
            <person name="Tizzani L."/>
            <person name="Gervasi F."/>
        </authorList>
    </citation>
    <scope>NUCLEOTIDE SEQUENCE</scope>
    <source>
        <strain evidence="4">F14T.55</strain>
    </source>
</reference>
<dbReference type="Pfam" id="PF23282">
    <property type="entry name" value="WHD_ROQ1"/>
    <property type="match status" value="1"/>
</dbReference>
<dbReference type="InterPro" id="IPR044974">
    <property type="entry name" value="Disease_R_plants"/>
</dbReference>
<proteinExistence type="predicted"/>
<dbReference type="EMBL" id="EF653130">
    <property type="protein sequence ID" value="ABV30899.1"/>
    <property type="molecule type" value="Genomic_DNA"/>
</dbReference>
<accession>A8BP42</accession>
<dbReference type="InterPro" id="IPR002182">
    <property type="entry name" value="NB-ARC"/>
</dbReference>
<dbReference type="SUPFAM" id="SSF52540">
    <property type="entry name" value="P-loop containing nucleoside triphosphate hydrolases"/>
    <property type="match status" value="1"/>
</dbReference>
<feature type="non-terminal residue" evidence="4">
    <location>
        <position position="269"/>
    </location>
</feature>
<dbReference type="Gene3D" id="3.40.50.300">
    <property type="entry name" value="P-loop containing nucleotide triphosphate hydrolases"/>
    <property type="match status" value="1"/>
</dbReference>
<dbReference type="InterPro" id="IPR027417">
    <property type="entry name" value="P-loop_NTPase"/>
</dbReference>
<sequence length="269" mass="30622">MAKVIYNQIFQSFDGSSFLADVREEASKHKGLLCLQNQLLTDILGKQNQAINHVDCGSKLIEERLQGKTVLIILDDVDNCKQLNSLAGALNWFGPRSKIIITTRDEQVFGGVAHLDDKNIYKPEGLDDHQSLLLFSMHAFGRIQPPIDYMKLSREVVQYARGLPLTLEVLGSSLCNREKEEWKSALQKLEKVPHEEVQNKLKISYDGLNKNQKDIFLDTSCFFIGMYKDLAIAIWEGCGFFPKIELKALIRKSLIRIGEDSKLRMHDQL</sequence>
<name>A8BP42_PLAAC</name>
<feature type="domain" description="Disease resistance protein Roq1-like winged-helix" evidence="3">
    <location>
        <begin position="209"/>
        <end position="268"/>
    </location>
</feature>
<protein>
    <submittedName>
        <fullName evidence="4">NBS-containing resistance-like protein</fullName>
    </submittedName>
</protein>
<keyword evidence="1" id="KW-0433">Leucine-rich repeat</keyword>
<dbReference type="Pfam" id="PF00931">
    <property type="entry name" value="NB-ARC"/>
    <property type="match status" value="1"/>
</dbReference>
<dbReference type="FunFam" id="1.10.8.430:FF:000002">
    <property type="entry name" value="Disease resistance protein (TIR-NBS-LRR class)"/>
    <property type="match status" value="1"/>
</dbReference>
<dbReference type="PANTHER" id="PTHR11017:SF385">
    <property type="entry name" value="DISEASE RESISTANCE PROTEIN (TIR-NBS-LRR CLASS)-RELATED"/>
    <property type="match status" value="1"/>
</dbReference>
<dbReference type="AlphaFoldDB" id="A8BP42"/>
<evidence type="ECO:0000259" key="3">
    <source>
        <dbReference type="Pfam" id="PF23282"/>
    </source>
</evidence>
<dbReference type="InterPro" id="IPR058192">
    <property type="entry name" value="WHD_ROQ1-like"/>
</dbReference>
<evidence type="ECO:0000259" key="2">
    <source>
        <dbReference type="Pfam" id="PF00931"/>
    </source>
</evidence>
<dbReference type="SUPFAM" id="SSF46785">
    <property type="entry name" value="Winged helix' DNA-binding domain"/>
    <property type="match status" value="1"/>
</dbReference>
<dbReference type="PRINTS" id="PR00364">
    <property type="entry name" value="DISEASERSIST"/>
</dbReference>
<dbReference type="GO" id="GO:0006952">
    <property type="term" value="P:defense response"/>
    <property type="evidence" value="ECO:0007669"/>
    <property type="project" value="InterPro"/>
</dbReference>